<evidence type="ECO:0000313" key="2">
    <source>
        <dbReference type="EMBL" id="STX50977.1"/>
    </source>
</evidence>
<dbReference type="Pfam" id="PF06048">
    <property type="entry name" value="DUF927"/>
    <property type="match status" value="1"/>
</dbReference>
<reference evidence="2 3" key="1">
    <citation type="submission" date="2018-06" db="EMBL/GenBank/DDBJ databases">
        <authorList>
            <consortium name="Pathogen Informatics"/>
            <person name="Doyle S."/>
        </authorList>
    </citation>
    <scope>NUCLEOTIDE SEQUENCE [LARGE SCALE GENOMIC DNA]</scope>
    <source>
        <strain evidence="2 3">NCTC13316</strain>
    </source>
</reference>
<keyword evidence="3" id="KW-1185">Reference proteome</keyword>
<feature type="domain" description="DUF927" evidence="1">
    <location>
        <begin position="43"/>
        <end position="322"/>
    </location>
</feature>
<gene>
    <name evidence="2" type="ORF">NCTC13316_01066</name>
</gene>
<dbReference type="AlphaFoldDB" id="A0A378JIU2"/>
<dbReference type="Proteomes" id="UP000254794">
    <property type="component" value="Unassembled WGS sequence"/>
</dbReference>
<proteinExistence type="predicted"/>
<sequence length="599" mass="65443">MSTEIMPFMNAVGERVMSQNQIINIKDKAGSSSVICEYAGGHFKLTEKGISFLGKDKDGNPMAPRWICSPLYVIAKTRDAKSGEWGRLLEWQDDDGIIHQWAMPLSLLQGDSSEVRRELANLGLSISPNKIARDLLATYLQVFPVEARARCVDKLGWHGETFITASQAIGNSSERIVFQNTNAIESALSVSGSVKDWQDTIGALSAGNSRLVFAISAALAPTLATIAGEDSGGFHLRGASSCGKSTALKVAASVWGNPQSYCRLWRSTANGLEGLAALHNDGLLILDELSQMDPKEAGEAAYLLANGQGKTRATRQGIAKPASRWSLFFLSAGEESLISLMARIGQRTNVGQEIRLADIEADAGFNMGIFENIHNQLSPATMALSLKEYSGKYYGAVGLEWLKKVVANRQAIASKINGLIQEFINKLAIANATGQIIRVARRFALVAIAGELASHYGLTSWEKGESFSAAQKCFNVWLDAFGSEGNREDRAILAQVRAFFESHGASRFDNVRTPNNERVLNRAGFYSTDDEGYRVYMVLTEVFKKELCQGFEPKMVVRVLMNEGWLKPGVDGSPTHKPRIRGVGTPRVYKFTDKIWGGE</sequence>
<name>A0A378JIU2_9GAMM</name>
<protein>
    <submittedName>
        <fullName evidence="2">Inner membrane protein</fullName>
    </submittedName>
</protein>
<evidence type="ECO:0000259" key="1">
    <source>
        <dbReference type="Pfam" id="PF06048"/>
    </source>
</evidence>
<dbReference type="EMBL" id="UGOD01000001">
    <property type="protein sequence ID" value="STX50977.1"/>
    <property type="molecule type" value="Genomic_DNA"/>
</dbReference>
<dbReference type="InterPro" id="IPR009270">
    <property type="entry name" value="DUF927"/>
</dbReference>
<evidence type="ECO:0000313" key="3">
    <source>
        <dbReference type="Proteomes" id="UP000254794"/>
    </source>
</evidence>
<organism evidence="2 3">
    <name type="scientific">Legionella busanensis</name>
    <dbReference type="NCBI Taxonomy" id="190655"/>
    <lineage>
        <taxon>Bacteria</taxon>
        <taxon>Pseudomonadati</taxon>
        <taxon>Pseudomonadota</taxon>
        <taxon>Gammaproteobacteria</taxon>
        <taxon>Legionellales</taxon>
        <taxon>Legionellaceae</taxon>
        <taxon>Legionella</taxon>
    </lineage>
</organism>
<accession>A0A378JIU2</accession>